<keyword evidence="2 4" id="KW-0547">Nucleotide-binding</keyword>
<accession>A0AA35QV08</accession>
<dbReference type="SUPFAM" id="SSF52540">
    <property type="entry name" value="P-loop containing nucleoside triphosphate hydrolases"/>
    <property type="match status" value="1"/>
</dbReference>
<protein>
    <submittedName>
        <fullName evidence="7">Fidgetin-like protein 1</fullName>
    </submittedName>
</protein>
<proteinExistence type="inferred from homology"/>
<dbReference type="InterPro" id="IPR003960">
    <property type="entry name" value="ATPase_AAA_CS"/>
</dbReference>
<dbReference type="PROSITE" id="PS00674">
    <property type="entry name" value="AAA"/>
    <property type="match status" value="1"/>
</dbReference>
<dbReference type="GO" id="GO:0008568">
    <property type="term" value="F:microtubule severing ATPase activity"/>
    <property type="evidence" value="ECO:0007669"/>
    <property type="project" value="TreeGrafter"/>
</dbReference>
<evidence type="ECO:0000256" key="2">
    <source>
        <dbReference type="ARBA" id="ARBA00022741"/>
    </source>
</evidence>
<evidence type="ECO:0000256" key="3">
    <source>
        <dbReference type="ARBA" id="ARBA00022840"/>
    </source>
</evidence>
<dbReference type="EMBL" id="CASHTH010000187">
    <property type="protein sequence ID" value="CAI7993264.1"/>
    <property type="molecule type" value="Genomic_DNA"/>
</dbReference>
<feature type="domain" description="AAA ATPase AAA+ lid" evidence="6">
    <location>
        <begin position="170"/>
        <end position="206"/>
    </location>
</feature>
<dbReference type="FunFam" id="1.10.8.60:FF:000022">
    <property type="entry name" value="Fidgetin like 1"/>
    <property type="match status" value="1"/>
</dbReference>
<dbReference type="GO" id="GO:0016887">
    <property type="term" value="F:ATP hydrolysis activity"/>
    <property type="evidence" value="ECO:0007669"/>
    <property type="project" value="InterPro"/>
</dbReference>
<dbReference type="InterPro" id="IPR041569">
    <property type="entry name" value="AAA_lid_3"/>
</dbReference>
<dbReference type="Pfam" id="PF00004">
    <property type="entry name" value="AAA"/>
    <property type="match status" value="1"/>
</dbReference>
<dbReference type="PANTHER" id="PTHR23074">
    <property type="entry name" value="AAA DOMAIN-CONTAINING"/>
    <property type="match status" value="1"/>
</dbReference>
<evidence type="ECO:0000256" key="1">
    <source>
        <dbReference type="ARBA" id="ARBA00006914"/>
    </source>
</evidence>
<dbReference type="AlphaFoldDB" id="A0AA35QV08"/>
<dbReference type="Gene3D" id="3.40.50.300">
    <property type="entry name" value="P-loop containing nucleotide triphosphate hydrolases"/>
    <property type="match status" value="1"/>
</dbReference>
<dbReference type="InterPro" id="IPR027417">
    <property type="entry name" value="P-loop_NTPase"/>
</dbReference>
<dbReference type="InterPro" id="IPR050304">
    <property type="entry name" value="MT-severing_AAA_ATPase"/>
</dbReference>
<evidence type="ECO:0000313" key="8">
    <source>
        <dbReference type="Proteomes" id="UP001174909"/>
    </source>
</evidence>
<gene>
    <name evidence="7" type="ORF">GBAR_LOCUS1235</name>
</gene>
<reference evidence="7" key="1">
    <citation type="submission" date="2023-03" db="EMBL/GenBank/DDBJ databases">
        <authorList>
            <person name="Steffen K."/>
            <person name="Cardenas P."/>
        </authorList>
    </citation>
    <scope>NUCLEOTIDE SEQUENCE</scope>
</reference>
<dbReference type="InterPro" id="IPR003959">
    <property type="entry name" value="ATPase_AAA_core"/>
</dbReference>
<keyword evidence="8" id="KW-1185">Reference proteome</keyword>
<dbReference type="Pfam" id="PF17862">
    <property type="entry name" value="AAA_lid_3"/>
    <property type="match status" value="1"/>
</dbReference>
<feature type="non-terminal residue" evidence="7">
    <location>
        <position position="1"/>
    </location>
</feature>
<sequence length="252" mass="28055">RVVCPGKCIASQVNATFFSISASSLTSKWVSLLFLFSFIAMNSPPPPPPRSQIGEGEKMVRALFAVARCHQPAVIFMDEIDSLLSQRSESDHESSRRIKTEFLVQLDGATTSADDRILIIGATNRPQDIDEAARRRLVKRLYIPLPDGSARKQIVSNLLREQAYSLTPEELEELSTTTDGYSGADMANLCREAAYGPVRAAAETIQHISADEMRPVLYKDFQAALHVIRPSVSERDLDLYIQWNKQFGCGKH</sequence>
<keyword evidence="3 4" id="KW-0067">ATP-binding</keyword>
<dbReference type="GO" id="GO:0005524">
    <property type="term" value="F:ATP binding"/>
    <property type="evidence" value="ECO:0007669"/>
    <property type="project" value="UniProtKB-KW"/>
</dbReference>
<evidence type="ECO:0000259" key="6">
    <source>
        <dbReference type="Pfam" id="PF17862"/>
    </source>
</evidence>
<evidence type="ECO:0000256" key="4">
    <source>
        <dbReference type="RuleBase" id="RU003651"/>
    </source>
</evidence>
<dbReference type="Proteomes" id="UP001174909">
    <property type="component" value="Unassembled WGS sequence"/>
</dbReference>
<evidence type="ECO:0000313" key="7">
    <source>
        <dbReference type="EMBL" id="CAI7993264.1"/>
    </source>
</evidence>
<dbReference type="PANTHER" id="PTHR23074:SF17">
    <property type="entry name" value="FIDGETIN-LIKE PROTEIN 1"/>
    <property type="match status" value="1"/>
</dbReference>
<name>A0AA35QV08_GEOBA</name>
<comment type="similarity">
    <text evidence="1 4">Belongs to the AAA ATPase family.</text>
</comment>
<feature type="domain" description="ATPase AAA-type core" evidence="5">
    <location>
        <begin position="7"/>
        <end position="145"/>
    </location>
</feature>
<comment type="caution">
    <text evidence="7">The sequence shown here is derived from an EMBL/GenBank/DDBJ whole genome shotgun (WGS) entry which is preliminary data.</text>
</comment>
<organism evidence="7 8">
    <name type="scientific">Geodia barretti</name>
    <name type="common">Barrett's horny sponge</name>
    <dbReference type="NCBI Taxonomy" id="519541"/>
    <lineage>
        <taxon>Eukaryota</taxon>
        <taxon>Metazoa</taxon>
        <taxon>Porifera</taxon>
        <taxon>Demospongiae</taxon>
        <taxon>Heteroscleromorpha</taxon>
        <taxon>Tetractinellida</taxon>
        <taxon>Astrophorina</taxon>
        <taxon>Geodiidae</taxon>
        <taxon>Geodia</taxon>
    </lineage>
</organism>
<evidence type="ECO:0000259" key="5">
    <source>
        <dbReference type="Pfam" id="PF00004"/>
    </source>
</evidence>
<dbReference type="Gene3D" id="1.10.8.60">
    <property type="match status" value="1"/>
</dbReference>